<dbReference type="RefSeq" id="WP_068016803.1">
    <property type="nucleotide sequence ID" value="NZ_QQAZ01000001.1"/>
</dbReference>
<comment type="caution">
    <text evidence="1">The sequence shown here is derived from an EMBL/GenBank/DDBJ whole genome shotgun (WGS) entry which is preliminary data.</text>
</comment>
<evidence type="ECO:0000313" key="2">
    <source>
        <dbReference type="Proteomes" id="UP000255355"/>
    </source>
</evidence>
<dbReference type="STRING" id="1210089.GCA_001613165_01970"/>
<keyword evidence="2" id="KW-1185">Reference proteome</keyword>
<dbReference type="AlphaFoldDB" id="A0A370HF92"/>
<dbReference type="OrthoDB" id="4570848at2"/>
<name>A0A370HF92_9NOCA</name>
<sequence>MRPARPPRRIRHIHIESGALSLDYQASEEQAQNVADELASGFGELELVVTIDDDVRADLPALPCSDLWD</sequence>
<accession>A0A370HF92</accession>
<proteinExistence type="predicted"/>
<gene>
    <name evidence="1" type="ORF">DFR68_101745</name>
</gene>
<protein>
    <submittedName>
        <fullName evidence="1">Uncharacterized protein</fullName>
    </submittedName>
</protein>
<organism evidence="1 2">
    <name type="scientific">Nocardia mexicana</name>
    <dbReference type="NCBI Taxonomy" id="279262"/>
    <lineage>
        <taxon>Bacteria</taxon>
        <taxon>Bacillati</taxon>
        <taxon>Actinomycetota</taxon>
        <taxon>Actinomycetes</taxon>
        <taxon>Mycobacteriales</taxon>
        <taxon>Nocardiaceae</taxon>
        <taxon>Nocardia</taxon>
    </lineage>
</organism>
<reference evidence="1 2" key="1">
    <citation type="submission" date="2018-07" db="EMBL/GenBank/DDBJ databases">
        <title>Genomic Encyclopedia of Type Strains, Phase IV (KMG-IV): sequencing the most valuable type-strain genomes for metagenomic binning, comparative biology and taxonomic classification.</title>
        <authorList>
            <person name="Goeker M."/>
        </authorList>
    </citation>
    <scope>NUCLEOTIDE SEQUENCE [LARGE SCALE GENOMIC DNA]</scope>
    <source>
        <strain evidence="1 2">DSM 44952</strain>
    </source>
</reference>
<dbReference type="Proteomes" id="UP000255355">
    <property type="component" value="Unassembled WGS sequence"/>
</dbReference>
<evidence type="ECO:0000313" key="1">
    <source>
        <dbReference type="EMBL" id="RDI55908.1"/>
    </source>
</evidence>
<dbReference type="EMBL" id="QQAZ01000001">
    <property type="protein sequence ID" value="RDI55908.1"/>
    <property type="molecule type" value="Genomic_DNA"/>
</dbReference>